<organism evidence="3 4">
    <name type="scientific">Streptomyces cinnamoneus</name>
    <name type="common">Streptoverticillium cinnamoneum</name>
    <dbReference type="NCBI Taxonomy" id="53446"/>
    <lineage>
        <taxon>Bacteria</taxon>
        <taxon>Bacillati</taxon>
        <taxon>Actinomycetota</taxon>
        <taxon>Actinomycetes</taxon>
        <taxon>Kitasatosporales</taxon>
        <taxon>Streptomycetaceae</taxon>
        <taxon>Streptomyces</taxon>
        <taxon>Streptomyces cinnamoneus group</taxon>
    </lineage>
</organism>
<feature type="signal peptide" evidence="2">
    <location>
        <begin position="1"/>
        <end position="27"/>
    </location>
</feature>
<evidence type="ECO:0000313" key="4">
    <source>
        <dbReference type="Proteomes" id="UP000222531"/>
    </source>
</evidence>
<dbReference type="RefSeq" id="WP_099198089.1">
    <property type="nucleotide sequence ID" value="NZ_JBIRXA010000002.1"/>
</dbReference>
<dbReference type="Proteomes" id="UP000222531">
    <property type="component" value="Unassembled WGS sequence"/>
</dbReference>
<accession>A0A2G1XNM2</accession>
<comment type="caution">
    <text evidence="3">The sequence shown here is derived from an EMBL/GenBank/DDBJ whole genome shotgun (WGS) entry which is preliminary data.</text>
</comment>
<feature type="region of interest" description="Disordered" evidence="1">
    <location>
        <begin position="83"/>
        <end position="105"/>
    </location>
</feature>
<keyword evidence="2" id="KW-0732">Signal</keyword>
<name>A0A2G1XNM2_STRCJ</name>
<dbReference type="OrthoDB" id="4229249at2"/>
<dbReference type="AlphaFoldDB" id="A0A2G1XNM2"/>
<feature type="chain" id="PRO_5044381087" evidence="2">
    <location>
        <begin position="28"/>
        <end position="105"/>
    </location>
</feature>
<evidence type="ECO:0000256" key="1">
    <source>
        <dbReference type="SAM" id="MobiDB-lite"/>
    </source>
</evidence>
<gene>
    <name evidence="3" type="ORF">BLA24_05830</name>
</gene>
<evidence type="ECO:0000313" key="3">
    <source>
        <dbReference type="EMBL" id="PHQ52781.1"/>
    </source>
</evidence>
<keyword evidence="4" id="KW-1185">Reference proteome</keyword>
<protein>
    <submittedName>
        <fullName evidence="3">Uncharacterized protein</fullName>
    </submittedName>
</protein>
<evidence type="ECO:0000256" key="2">
    <source>
        <dbReference type="SAM" id="SignalP"/>
    </source>
</evidence>
<dbReference type="EMBL" id="NHZO01000072">
    <property type="protein sequence ID" value="PHQ52781.1"/>
    <property type="molecule type" value="Genomic_DNA"/>
</dbReference>
<proteinExistence type="predicted"/>
<sequence length="105" mass="11268">MRLFRTAATALGGLLLAVSLPAATAAAANGQFIWEGPKGKIYFVKNPPEGKCFSMGQEAHAARNETQKPLAVYANKGCKGKQLRLSPGEHAPRDRSFASVMFNPH</sequence>
<reference evidence="3 4" key="1">
    <citation type="journal article" date="2017" name="Biochemistry">
        <title>Identification of the Biosynthetic Pathway for the Antibiotic Bicyclomycin.</title>
        <authorList>
            <person name="Patteson J."/>
            <person name="Cai W."/>
            <person name="Johnson R.A."/>
            <person name="Santa Maria K."/>
            <person name="Li B."/>
        </authorList>
    </citation>
    <scope>NUCLEOTIDE SEQUENCE [LARGE SCALE GENOMIC DNA]</scope>
    <source>
        <strain evidence="3 4">ATCC 21532</strain>
    </source>
</reference>